<evidence type="ECO:0000313" key="2">
    <source>
        <dbReference type="EMBL" id="RSU12129.1"/>
    </source>
</evidence>
<dbReference type="Proteomes" id="UP000286773">
    <property type="component" value="Unassembled WGS sequence"/>
</dbReference>
<accession>A0A430AVQ4</accession>
<dbReference type="CDD" id="cd04182">
    <property type="entry name" value="GT_2_like_f"/>
    <property type="match status" value="1"/>
</dbReference>
<proteinExistence type="predicted"/>
<dbReference type="InterPro" id="IPR025877">
    <property type="entry name" value="MobA-like_NTP_Trfase"/>
</dbReference>
<evidence type="ECO:0000313" key="3">
    <source>
        <dbReference type="Proteomes" id="UP000286773"/>
    </source>
</evidence>
<dbReference type="PANTHER" id="PTHR43777:SF1">
    <property type="entry name" value="MOLYBDENUM COFACTOR CYTIDYLYLTRANSFERASE"/>
    <property type="match status" value="1"/>
</dbReference>
<evidence type="ECO:0000259" key="1">
    <source>
        <dbReference type="Pfam" id="PF12804"/>
    </source>
</evidence>
<dbReference type="PANTHER" id="PTHR43777">
    <property type="entry name" value="MOLYBDENUM COFACTOR CYTIDYLYLTRANSFERASE"/>
    <property type="match status" value="1"/>
</dbReference>
<dbReference type="EMBL" id="NGKC01000006">
    <property type="protein sequence ID" value="RSU12129.1"/>
    <property type="molecule type" value="Genomic_DNA"/>
</dbReference>
<dbReference type="InterPro" id="IPR029044">
    <property type="entry name" value="Nucleotide-diphossugar_trans"/>
</dbReference>
<dbReference type="SUPFAM" id="SSF53448">
    <property type="entry name" value="Nucleotide-diphospho-sugar transferases"/>
    <property type="match status" value="1"/>
</dbReference>
<keyword evidence="3" id="KW-1185">Reference proteome</keyword>
<dbReference type="Pfam" id="PF12804">
    <property type="entry name" value="NTP_transf_3"/>
    <property type="match status" value="1"/>
</dbReference>
<dbReference type="AlphaFoldDB" id="A0A430AVQ4"/>
<dbReference type="OrthoDB" id="285216at2"/>
<dbReference type="GO" id="GO:0016779">
    <property type="term" value="F:nucleotidyltransferase activity"/>
    <property type="evidence" value="ECO:0007669"/>
    <property type="project" value="UniProtKB-ARBA"/>
</dbReference>
<protein>
    <recommendedName>
        <fullName evidence="1">MobA-like NTP transferase domain-containing protein</fullName>
    </recommendedName>
</protein>
<name>A0A430AVQ4_9ENTE</name>
<dbReference type="RefSeq" id="WP_126813575.1">
    <property type="nucleotide sequence ID" value="NZ_NGKC01000006.1"/>
</dbReference>
<feature type="domain" description="MobA-like NTP transferase" evidence="1">
    <location>
        <begin position="7"/>
        <end position="158"/>
    </location>
</feature>
<gene>
    <name evidence="2" type="ORF">CBF27_06795</name>
</gene>
<sequence length="202" mass="22079">MSKVSIIILASGLSKRLACNKLFLPYQGLTFIEHTFRLVQQVSAVEKLLVISPENAAGVSVPEQIKVIFNHEAETGQSAAVRLGVSHATGDSYLFLPIDQPLLSAALLNRIVNASEEHRIVVPVDETGQVGSPASFGKRFRAELLQLTGDKGGKEIRDNNKSSWYCINTTSRQLMDVDTQTDFRKLIALAAEDKKDGIVCGR</sequence>
<reference evidence="2 3" key="1">
    <citation type="submission" date="2017-05" db="EMBL/GenBank/DDBJ databases">
        <title>Vagococcus spp. assemblies.</title>
        <authorList>
            <person name="Gulvik C.A."/>
        </authorList>
    </citation>
    <scope>NUCLEOTIDE SEQUENCE [LARGE SCALE GENOMIC DNA]</scope>
    <source>
        <strain evidence="2 3">LMG 24798</strain>
    </source>
</reference>
<dbReference type="Gene3D" id="3.90.550.10">
    <property type="entry name" value="Spore Coat Polysaccharide Biosynthesis Protein SpsA, Chain A"/>
    <property type="match status" value="1"/>
</dbReference>
<comment type="caution">
    <text evidence="2">The sequence shown here is derived from an EMBL/GenBank/DDBJ whole genome shotgun (WGS) entry which is preliminary data.</text>
</comment>
<organism evidence="2 3">
    <name type="scientific">Vagococcus acidifermentans</name>
    <dbReference type="NCBI Taxonomy" id="564710"/>
    <lineage>
        <taxon>Bacteria</taxon>
        <taxon>Bacillati</taxon>
        <taxon>Bacillota</taxon>
        <taxon>Bacilli</taxon>
        <taxon>Lactobacillales</taxon>
        <taxon>Enterococcaceae</taxon>
        <taxon>Vagococcus</taxon>
    </lineage>
</organism>